<feature type="signal peptide" evidence="2">
    <location>
        <begin position="1"/>
        <end position="26"/>
    </location>
</feature>
<evidence type="ECO:0000313" key="4">
    <source>
        <dbReference type="Proteomes" id="UP000295117"/>
    </source>
</evidence>
<dbReference type="Proteomes" id="UP000295117">
    <property type="component" value="Unassembled WGS sequence"/>
</dbReference>
<dbReference type="AlphaFoldDB" id="A0A4R8S661"/>
<comment type="caution">
    <text evidence="3">The sequence shown here is derived from an EMBL/GenBank/DDBJ whole genome shotgun (WGS) entry which is preliminary data.</text>
</comment>
<keyword evidence="2" id="KW-0732">Signal</keyword>
<sequence precursor="true">MSPNLWPRPTLLVIAGVVMFSGAACGGSGDTPVQSSPGPASTTVTRHAGGQDRAGGLISTVSGHTVQVTNPVGSADIDFNTMTKLTEVQPAELSDVVVGSCVAVLATAGADASDQATAQRVLISAAEDDKCAVETPPGSAPPPGIPQGPPPGGPEGPPPFDGPSVQGAVASVNGSTIVVANTDPSGASEIQTNVTVTADTAYDKRQPTEATAIITGKCADAHGTKNASGVLQATKIDLGPATDGRCGPPRR</sequence>
<dbReference type="EMBL" id="PECH01000004">
    <property type="protein sequence ID" value="TDZ85624.1"/>
    <property type="molecule type" value="Genomic_DNA"/>
</dbReference>
<proteinExistence type="predicted"/>
<evidence type="ECO:0000313" key="3">
    <source>
        <dbReference type="EMBL" id="TDZ85624.1"/>
    </source>
</evidence>
<reference evidence="3 4" key="1">
    <citation type="journal article" date="2019" name="Sci. Rep.">
        <title>Extended insight into the Mycobacterium chelonae-abscessus complex through whole genome sequencing of Mycobacterium salmoniphilum outbreak and Mycobacterium salmoniphilum-like strains.</title>
        <authorList>
            <person name="Behra P.R.K."/>
            <person name="Das S."/>
            <person name="Pettersson B.M.F."/>
            <person name="Shirreff L."/>
            <person name="DuCote T."/>
            <person name="Jacobsson K.G."/>
            <person name="Ennis D.G."/>
            <person name="Kirsebom L.A."/>
        </authorList>
    </citation>
    <scope>NUCLEOTIDE SEQUENCE [LARGE SCALE GENOMIC DNA]</scope>
    <source>
        <strain evidence="3 4">DE 4585</strain>
    </source>
</reference>
<feature type="compositionally biased region" description="Polar residues" evidence="1">
    <location>
        <begin position="31"/>
        <end position="45"/>
    </location>
</feature>
<feature type="compositionally biased region" description="Pro residues" evidence="1">
    <location>
        <begin position="138"/>
        <end position="161"/>
    </location>
</feature>
<evidence type="ECO:0000256" key="2">
    <source>
        <dbReference type="SAM" id="SignalP"/>
    </source>
</evidence>
<feature type="region of interest" description="Disordered" evidence="1">
    <location>
        <begin position="131"/>
        <end position="165"/>
    </location>
</feature>
<accession>A0A4R8S661</accession>
<protein>
    <submittedName>
        <fullName evidence="3">Uncharacterized protein</fullName>
    </submittedName>
</protein>
<name>A0A4R8S661_9MYCO</name>
<gene>
    <name evidence="3" type="ORF">DE4585_00943</name>
</gene>
<organism evidence="3 4">
    <name type="scientific">Mycobacteroides salmoniphilum</name>
    <dbReference type="NCBI Taxonomy" id="404941"/>
    <lineage>
        <taxon>Bacteria</taxon>
        <taxon>Bacillati</taxon>
        <taxon>Actinomycetota</taxon>
        <taxon>Actinomycetes</taxon>
        <taxon>Mycobacteriales</taxon>
        <taxon>Mycobacteriaceae</taxon>
        <taxon>Mycobacteroides</taxon>
    </lineage>
</organism>
<feature type="chain" id="PRO_5039643397" evidence="2">
    <location>
        <begin position="27"/>
        <end position="251"/>
    </location>
</feature>
<feature type="region of interest" description="Disordered" evidence="1">
    <location>
        <begin position="28"/>
        <end position="51"/>
    </location>
</feature>
<evidence type="ECO:0000256" key="1">
    <source>
        <dbReference type="SAM" id="MobiDB-lite"/>
    </source>
</evidence>